<dbReference type="EMBL" id="CP031337">
    <property type="protein sequence ID" value="AXK40613.1"/>
    <property type="molecule type" value="Genomic_DNA"/>
</dbReference>
<evidence type="ECO:0000256" key="4">
    <source>
        <dbReference type="ARBA" id="ARBA00022692"/>
    </source>
</evidence>
<evidence type="ECO:0000313" key="9">
    <source>
        <dbReference type="Proteomes" id="UP000254537"/>
    </source>
</evidence>
<keyword evidence="4 7" id="KW-0812">Transmembrane</keyword>
<dbReference type="GO" id="GO:0005886">
    <property type="term" value="C:plasma membrane"/>
    <property type="evidence" value="ECO:0007669"/>
    <property type="project" value="UniProtKB-SubCell"/>
</dbReference>
<dbReference type="PANTHER" id="PTHR33884:SF3">
    <property type="entry name" value="UPF0410 PROTEIN YMGE"/>
    <property type="match status" value="1"/>
</dbReference>
<feature type="transmembrane region" description="Helical" evidence="7">
    <location>
        <begin position="29"/>
        <end position="47"/>
    </location>
</feature>
<comment type="similarity">
    <text evidence="2">Belongs to the UPF0410 family.</text>
</comment>
<dbReference type="PANTHER" id="PTHR33884">
    <property type="entry name" value="UPF0410 PROTEIN YMGE"/>
    <property type="match status" value="1"/>
</dbReference>
<evidence type="ECO:0000256" key="1">
    <source>
        <dbReference type="ARBA" id="ARBA00004651"/>
    </source>
</evidence>
<reference evidence="8 9" key="1">
    <citation type="submission" date="2018-07" db="EMBL/GenBank/DDBJ databases">
        <title>Crenobacter cavernae sp. nov., isolated from a karst cave.</title>
        <authorList>
            <person name="Zhu H."/>
        </authorList>
    </citation>
    <scope>NUCLEOTIDE SEQUENCE [LARGE SCALE GENOMIC DNA]</scope>
    <source>
        <strain evidence="8 9">K1W11S-77</strain>
    </source>
</reference>
<accession>A0A345Y9L1</accession>
<evidence type="ECO:0000256" key="2">
    <source>
        <dbReference type="ARBA" id="ARBA00011006"/>
    </source>
</evidence>
<dbReference type="KEGG" id="ccah:DWG20_14945"/>
<evidence type="ECO:0000256" key="3">
    <source>
        <dbReference type="ARBA" id="ARBA00022475"/>
    </source>
</evidence>
<sequence>MGWILTIIVGGLIGWLASKIMNTDAQQGIIANILVGVVGAALGRWLFADVLGIGSAGAAGASSLTGLLFGVLGAVVLIFLLKLVGVFK</sequence>
<gene>
    <name evidence="8" type="ORF">DWG20_14945</name>
</gene>
<protein>
    <submittedName>
        <fullName evidence="8">GlsB/YeaQ/YmgE family stress response membrane protein</fullName>
    </submittedName>
</protein>
<evidence type="ECO:0000256" key="6">
    <source>
        <dbReference type="ARBA" id="ARBA00023136"/>
    </source>
</evidence>
<dbReference type="Proteomes" id="UP000254537">
    <property type="component" value="Chromosome"/>
</dbReference>
<comment type="subcellular location">
    <subcellularLocation>
        <location evidence="1">Cell membrane</location>
        <topology evidence="1">Multi-pass membrane protein</topology>
    </subcellularLocation>
</comment>
<keyword evidence="6 7" id="KW-0472">Membrane</keyword>
<feature type="transmembrane region" description="Helical" evidence="7">
    <location>
        <begin position="67"/>
        <end position="87"/>
    </location>
</feature>
<evidence type="ECO:0000256" key="7">
    <source>
        <dbReference type="SAM" id="Phobius"/>
    </source>
</evidence>
<proteinExistence type="inferred from homology"/>
<keyword evidence="3" id="KW-1003">Cell membrane</keyword>
<keyword evidence="5 7" id="KW-1133">Transmembrane helix</keyword>
<dbReference type="OrthoDB" id="9811343at2"/>
<name>A0A345Y9L1_9NEIS</name>
<evidence type="ECO:0000313" key="8">
    <source>
        <dbReference type="EMBL" id="AXK40613.1"/>
    </source>
</evidence>
<dbReference type="RefSeq" id="WP_115434540.1">
    <property type="nucleotide sequence ID" value="NZ_CP031337.1"/>
</dbReference>
<evidence type="ECO:0000256" key="5">
    <source>
        <dbReference type="ARBA" id="ARBA00022989"/>
    </source>
</evidence>
<dbReference type="InterPro" id="IPR007341">
    <property type="entry name" value="Transgly_assoc"/>
</dbReference>
<organism evidence="8 9">
    <name type="scientific">Crenobacter cavernae</name>
    <dbReference type="NCBI Taxonomy" id="2290923"/>
    <lineage>
        <taxon>Bacteria</taxon>
        <taxon>Pseudomonadati</taxon>
        <taxon>Pseudomonadota</taxon>
        <taxon>Betaproteobacteria</taxon>
        <taxon>Neisseriales</taxon>
        <taxon>Neisseriaceae</taxon>
        <taxon>Crenobacter</taxon>
    </lineage>
</organism>
<dbReference type="AlphaFoldDB" id="A0A345Y9L1"/>